<evidence type="ECO:0000259" key="6">
    <source>
        <dbReference type="PROSITE" id="PS50109"/>
    </source>
</evidence>
<dbReference type="Gene3D" id="1.10.287.130">
    <property type="match status" value="1"/>
</dbReference>
<evidence type="ECO:0000256" key="5">
    <source>
        <dbReference type="SAM" id="SignalP"/>
    </source>
</evidence>
<comment type="caution">
    <text evidence="7">The sequence shown here is derived from an EMBL/GenBank/DDBJ whole genome shotgun (WGS) entry which is preliminary data.</text>
</comment>
<proteinExistence type="predicted"/>
<dbReference type="EMBL" id="DLUG01000014">
    <property type="protein sequence ID" value="DAB37289.1"/>
    <property type="molecule type" value="Genomic_DNA"/>
</dbReference>
<protein>
    <recommendedName>
        <fullName evidence="2">histidine kinase</fullName>
        <ecNumber evidence="2">2.7.13.3</ecNumber>
    </recommendedName>
</protein>
<feature type="domain" description="Histidine kinase" evidence="6">
    <location>
        <begin position="320"/>
        <end position="516"/>
    </location>
</feature>
<dbReference type="Pfam" id="PF00497">
    <property type="entry name" value="SBP_bac_3"/>
    <property type="match status" value="1"/>
</dbReference>
<dbReference type="PANTHER" id="PTHR35936:SF17">
    <property type="entry name" value="ARGININE-BINDING EXTRACELLULAR PROTEIN ARTP"/>
    <property type="match status" value="1"/>
</dbReference>
<dbReference type="EC" id="2.7.13.3" evidence="2"/>
<feature type="transmembrane region" description="Helical" evidence="4">
    <location>
        <begin position="266"/>
        <end position="287"/>
    </location>
</feature>
<accession>A0A2D3WJL1</accession>
<evidence type="ECO:0000256" key="4">
    <source>
        <dbReference type="SAM" id="Phobius"/>
    </source>
</evidence>
<sequence>MKAYMWLLCLASMLFAGNAHITLSDEEQRYILSHRDIKVCTNPSLMPFEVLTPEGNHEGIGADLLSLVAGRVGLNVKIIQTYTWEDSLEKAKDAQCDIVSLISQTPELDTWLLFSDPILVDKNVLITTDTHSFIGDLKSIPSGTLALPRGSPLFAKIEKEFPHVTLFTVASESDALVLVANKQVDMTIKPFALVAYQIKQQGFFNLKIGGHVEGIDTIFRIGITGNNTILRDILNKGIQSVSLREKEMIVNRYIPSIVQQPLRKEVWYFFGTIGLIVSMILLWNYMLRKEVKKAIAQNVENQKLMMQQSKKAELGEMIGNISHQWREPLSSLSGVNLMLIGLMEHDKEIQKEFLYTQLKKVEQTLDFMSQTMQNFLEFYKPSTLLQHFNVYESIEQTLSLIETHLLEGNITVNIQGDETKVLYGIKNEYMQIWLNILNNAIHAFKRSSVDDRQIRVMILDEEVRICDNARGRIDDKELNKGVGLPMCRRILEKYRQKLLFQNTPNGVCIQIVLSNA</sequence>
<evidence type="ECO:0000313" key="8">
    <source>
        <dbReference type="Proteomes" id="UP000231638"/>
    </source>
</evidence>
<keyword evidence="4" id="KW-0812">Transmembrane</keyword>
<gene>
    <name evidence="7" type="ORF">CFH80_00405</name>
</gene>
<evidence type="ECO:0000313" key="7">
    <source>
        <dbReference type="EMBL" id="DAB37289.1"/>
    </source>
</evidence>
<comment type="catalytic activity">
    <reaction evidence="1">
        <text>ATP + protein L-histidine = ADP + protein N-phospho-L-histidine.</text>
        <dbReference type="EC" id="2.7.13.3"/>
    </reaction>
</comment>
<keyword evidence="3 5" id="KW-0732">Signal</keyword>
<dbReference type="Gene3D" id="3.30.565.10">
    <property type="entry name" value="Histidine kinase-like ATPase, C-terminal domain"/>
    <property type="match status" value="1"/>
</dbReference>
<feature type="chain" id="PRO_5013864535" description="histidine kinase" evidence="5">
    <location>
        <begin position="22"/>
        <end position="516"/>
    </location>
</feature>
<keyword evidence="4" id="KW-1133">Transmembrane helix</keyword>
<organism evidence="7 8">
    <name type="scientific">Sulfurospirillum cavolei</name>
    <dbReference type="NCBI Taxonomy" id="366522"/>
    <lineage>
        <taxon>Bacteria</taxon>
        <taxon>Pseudomonadati</taxon>
        <taxon>Campylobacterota</taxon>
        <taxon>Epsilonproteobacteria</taxon>
        <taxon>Campylobacterales</taxon>
        <taxon>Sulfurospirillaceae</taxon>
        <taxon>Sulfurospirillum</taxon>
    </lineage>
</organism>
<dbReference type="STRING" id="366522.GCA_001548055_01805"/>
<dbReference type="InterPro" id="IPR005467">
    <property type="entry name" value="His_kinase_dom"/>
</dbReference>
<dbReference type="Proteomes" id="UP000231638">
    <property type="component" value="Unassembled WGS sequence"/>
</dbReference>
<dbReference type="CDD" id="cd00082">
    <property type="entry name" value="HisKA"/>
    <property type="match status" value="1"/>
</dbReference>
<dbReference type="SUPFAM" id="SSF47384">
    <property type="entry name" value="Homodimeric domain of signal transducing histidine kinase"/>
    <property type="match status" value="1"/>
</dbReference>
<reference evidence="7 8" key="1">
    <citation type="journal article" date="2017" name="Front. Microbiol.">
        <title>Comparative Genomic Analysis of the Class Epsilonproteobacteria and Proposed Reclassification to Epsilonbacteraeota (phyl. nov.).</title>
        <authorList>
            <person name="Waite D.W."/>
            <person name="Vanwonterghem I."/>
            <person name="Rinke C."/>
            <person name="Parks D.H."/>
            <person name="Zhang Y."/>
            <person name="Takai K."/>
            <person name="Sievert S.M."/>
            <person name="Simon J."/>
            <person name="Campbell B.J."/>
            <person name="Hanson T.E."/>
            <person name="Woyke T."/>
            <person name="Klotz M.G."/>
            <person name="Hugenholtz P."/>
        </authorList>
    </citation>
    <scope>NUCLEOTIDE SEQUENCE [LARGE SCALE GENOMIC DNA]</scope>
    <source>
        <strain evidence="7">UBA11420</strain>
    </source>
</reference>
<feature type="signal peptide" evidence="5">
    <location>
        <begin position="1"/>
        <end position="21"/>
    </location>
</feature>
<evidence type="ECO:0000256" key="2">
    <source>
        <dbReference type="ARBA" id="ARBA00012438"/>
    </source>
</evidence>
<dbReference type="GO" id="GO:0000155">
    <property type="term" value="F:phosphorelay sensor kinase activity"/>
    <property type="evidence" value="ECO:0007669"/>
    <property type="project" value="InterPro"/>
</dbReference>
<dbReference type="InterPro" id="IPR036097">
    <property type="entry name" value="HisK_dim/P_sf"/>
</dbReference>
<dbReference type="PROSITE" id="PS50109">
    <property type="entry name" value="HIS_KIN"/>
    <property type="match status" value="1"/>
</dbReference>
<name>A0A2D3WJL1_9BACT</name>
<dbReference type="AlphaFoldDB" id="A0A2D3WJL1"/>
<dbReference type="PANTHER" id="PTHR35936">
    <property type="entry name" value="MEMBRANE-BOUND LYTIC MUREIN TRANSGLYCOSYLASE F"/>
    <property type="match status" value="1"/>
</dbReference>
<dbReference type="SUPFAM" id="SSF55874">
    <property type="entry name" value="ATPase domain of HSP90 chaperone/DNA topoisomerase II/histidine kinase"/>
    <property type="match status" value="1"/>
</dbReference>
<dbReference type="InterPro" id="IPR036890">
    <property type="entry name" value="HATPase_C_sf"/>
</dbReference>
<dbReference type="InterPro" id="IPR001638">
    <property type="entry name" value="Solute-binding_3/MltF_N"/>
</dbReference>
<dbReference type="SUPFAM" id="SSF53850">
    <property type="entry name" value="Periplasmic binding protein-like II"/>
    <property type="match status" value="1"/>
</dbReference>
<dbReference type="InterPro" id="IPR003661">
    <property type="entry name" value="HisK_dim/P_dom"/>
</dbReference>
<evidence type="ECO:0000256" key="1">
    <source>
        <dbReference type="ARBA" id="ARBA00000085"/>
    </source>
</evidence>
<dbReference type="SMART" id="SM00062">
    <property type="entry name" value="PBPb"/>
    <property type="match status" value="1"/>
</dbReference>
<evidence type="ECO:0000256" key="3">
    <source>
        <dbReference type="ARBA" id="ARBA00022729"/>
    </source>
</evidence>
<keyword evidence="4" id="KW-0472">Membrane</keyword>
<dbReference type="Gene3D" id="3.40.190.10">
    <property type="entry name" value="Periplasmic binding protein-like II"/>
    <property type="match status" value="2"/>
</dbReference>